<accession>A0A2T2XAN5</accession>
<keyword evidence="4 6" id="KW-1133">Transmembrane helix</keyword>
<dbReference type="Proteomes" id="UP000242972">
    <property type="component" value="Unassembled WGS sequence"/>
</dbReference>
<dbReference type="InterPro" id="IPR051461">
    <property type="entry name" value="UPF0750_membrane"/>
</dbReference>
<comment type="caution">
    <text evidence="8">The sequence shown here is derived from an EMBL/GenBank/DDBJ whole genome shotgun (WGS) entry which is preliminary data.</text>
</comment>
<reference evidence="8 9" key="1">
    <citation type="journal article" date="2014" name="BMC Genomics">
        <title>Comparison of environmental and isolate Sulfobacillus genomes reveals diverse carbon, sulfur, nitrogen, and hydrogen metabolisms.</title>
        <authorList>
            <person name="Justice N.B."/>
            <person name="Norman A."/>
            <person name="Brown C.T."/>
            <person name="Singh A."/>
            <person name="Thomas B.C."/>
            <person name="Banfield J.F."/>
        </authorList>
    </citation>
    <scope>NUCLEOTIDE SEQUENCE [LARGE SCALE GENOMIC DNA]</scope>
    <source>
        <strain evidence="8">AMDSBA4</strain>
    </source>
</reference>
<dbReference type="GO" id="GO:0005886">
    <property type="term" value="C:plasma membrane"/>
    <property type="evidence" value="ECO:0007669"/>
    <property type="project" value="UniProtKB-SubCell"/>
</dbReference>
<dbReference type="AlphaFoldDB" id="A0A2T2XAN5"/>
<dbReference type="PANTHER" id="PTHR33545">
    <property type="entry name" value="UPF0750 MEMBRANE PROTEIN YITT-RELATED"/>
    <property type="match status" value="1"/>
</dbReference>
<evidence type="ECO:0000256" key="5">
    <source>
        <dbReference type="ARBA" id="ARBA00023136"/>
    </source>
</evidence>
<name>A0A2T2XAN5_9FIRM</name>
<dbReference type="Gene3D" id="3.30.70.120">
    <property type="match status" value="1"/>
</dbReference>
<feature type="domain" description="DUF2179" evidence="7">
    <location>
        <begin position="218"/>
        <end position="272"/>
    </location>
</feature>
<feature type="transmembrane region" description="Helical" evidence="6">
    <location>
        <begin position="81"/>
        <end position="99"/>
    </location>
</feature>
<dbReference type="InterPro" id="IPR015867">
    <property type="entry name" value="N-reg_PII/ATP_PRibTrfase_C"/>
</dbReference>
<dbReference type="CDD" id="cd16380">
    <property type="entry name" value="YitT_C"/>
    <property type="match status" value="1"/>
</dbReference>
<evidence type="ECO:0000256" key="1">
    <source>
        <dbReference type="ARBA" id="ARBA00004651"/>
    </source>
</evidence>
<keyword evidence="3 6" id="KW-0812">Transmembrane</keyword>
<dbReference type="PANTHER" id="PTHR33545:SF5">
    <property type="entry name" value="UPF0750 MEMBRANE PROTEIN YITT"/>
    <property type="match status" value="1"/>
</dbReference>
<feature type="transmembrane region" description="Helical" evidence="6">
    <location>
        <begin position="12"/>
        <end position="30"/>
    </location>
</feature>
<organism evidence="8 9">
    <name type="scientific">Sulfobacillus benefaciens</name>
    <dbReference type="NCBI Taxonomy" id="453960"/>
    <lineage>
        <taxon>Bacteria</taxon>
        <taxon>Bacillati</taxon>
        <taxon>Bacillota</taxon>
        <taxon>Clostridia</taxon>
        <taxon>Eubacteriales</taxon>
        <taxon>Clostridiales Family XVII. Incertae Sedis</taxon>
        <taxon>Sulfobacillus</taxon>
    </lineage>
</organism>
<feature type="transmembrane region" description="Helical" evidence="6">
    <location>
        <begin position="156"/>
        <end position="180"/>
    </location>
</feature>
<evidence type="ECO:0000256" key="2">
    <source>
        <dbReference type="ARBA" id="ARBA00022475"/>
    </source>
</evidence>
<feature type="transmembrane region" description="Helical" evidence="6">
    <location>
        <begin position="42"/>
        <end position="69"/>
    </location>
</feature>
<protein>
    <submittedName>
        <fullName evidence="8">YitT family protein</fullName>
    </submittedName>
</protein>
<dbReference type="Pfam" id="PF10035">
    <property type="entry name" value="DUF2179"/>
    <property type="match status" value="1"/>
</dbReference>
<dbReference type="Pfam" id="PF02588">
    <property type="entry name" value="YitT_membrane"/>
    <property type="match status" value="1"/>
</dbReference>
<gene>
    <name evidence="8" type="ORF">C7B46_16735</name>
</gene>
<dbReference type="EMBL" id="PXYW01000062">
    <property type="protein sequence ID" value="PSR31583.1"/>
    <property type="molecule type" value="Genomic_DNA"/>
</dbReference>
<dbReference type="InterPro" id="IPR003740">
    <property type="entry name" value="YitT"/>
</dbReference>
<comment type="subcellular location">
    <subcellularLocation>
        <location evidence="1">Cell membrane</location>
        <topology evidence="1">Multi-pass membrane protein</topology>
    </subcellularLocation>
</comment>
<proteinExistence type="predicted"/>
<keyword evidence="5 6" id="KW-0472">Membrane</keyword>
<sequence length="282" mass="30486">MTSKRRVIIDYLQITAGTVITAVGINGFYVPNRISDGGVSGLGIILFYVLHIPVWITLLVVNLPLLWLSHKLWGGRVGTRTIYGTIMLSVAVAVLSVHAFTHNTLLASVYGGLLSGVGLGLVFRSRGTTGGTDVVARFLSHLVPVSMGQGMLLIDFFIIAAFGFVFNPTIAMFSLIALFISTRAIDVVQEGVSYARAFTIVTQRADAIAQRILTDMDRGVTRLGGTGEYTGEHRAILYVVVTRSEVTTLKELVYDVDPSAFVVVGTVHEVVGEGFRKPPLEE</sequence>
<dbReference type="InterPro" id="IPR019264">
    <property type="entry name" value="DUF2179"/>
</dbReference>
<evidence type="ECO:0000313" key="8">
    <source>
        <dbReference type="EMBL" id="PSR31583.1"/>
    </source>
</evidence>
<evidence type="ECO:0000256" key="3">
    <source>
        <dbReference type="ARBA" id="ARBA00022692"/>
    </source>
</evidence>
<dbReference type="PIRSF" id="PIRSF006483">
    <property type="entry name" value="Membrane_protein_YitT"/>
    <property type="match status" value="1"/>
</dbReference>
<evidence type="ECO:0000313" key="9">
    <source>
        <dbReference type="Proteomes" id="UP000242972"/>
    </source>
</evidence>
<keyword evidence="2" id="KW-1003">Cell membrane</keyword>
<evidence type="ECO:0000259" key="7">
    <source>
        <dbReference type="Pfam" id="PF10035"/>
    </source>
</evidence>
<evidence type="ECO:0000256" key="6">
    <source>
        <dbReference type="SAM" id="Phobius"/>
    </source>
</evidence>
<evidence type="ECO:0000256" key="4">
    <source>
        <dbReference type="ARBA" id="ARBA00022989"/>
    </source>
</evidence>
<feature type="transmembrane region" description="Helical" evidence="6">
    <location>
        <begin position="105"/>
        <end position="123"/>
    </location>
</feature>